<dbReference type="SUPFAM" id="SSF82171">
    <property type="entry name" value="DPP6 N-terminal domain-like"/>
    <property type="match status" value="1"/>
</dbReference>
<proteinExistence type="predicted"/>
<feature type="compositionally biased region" description="Basic and acidic residues" evidence="1">
    <location>
        <begin position="849"/>
        <end position="858"/>
    </location>
</feature>
<keyword evidence="2" id="KW-1133">Transmembrane helix</keyword>
<evidence type="ECO:0000256" key="2">
    <source>
        <dbReference type="SAM" id="Phobius"/>
    </source>
</evidence>
<dbReference type="PROSITE" id="PS50234">
    <property type="entry name" value="VWFA"/>
    <property type="match status" value="1"/>
</dbReference>
<dbReference type="SUPFAM" id="SSF52317">
    <property type="entry name" value="Class I glutamine amidotransferase-like"/>
    <property type="match status" value="1"/>
</dbReference>
<dbReference type="Pfam" id="PF13768">
    <property type="entry name" value="VWA_3"/>
    <property type="match status" value="1"/>
</dbReference>
<dbReference type="Pfam" id="PF00092">
    <property type="entry name" value="VWA"/>
    <property type="match status" value="1"/>
</dbReference>
<keyword evidence="5" id="KW-1185">Reference proteome</keyword>
<accession>A0ABV2GBX3</accession>
<keyword evidence="2" id="KW-0812">Transmembrane</keyword>
<dbReference type="PANTHER" id="PTHR37947:SF2">
    <property type="entry name" value="VON WILLEBRAND FACTOR TYPE A"/>
    <property type="match status" value="1"/>
</dbReference>
<evidence type="ECO:0000313" key="5">
    <source>
        <dbReference type="Proteomes" id="UP001549099"/>
    </source>
</evidence>
<evidence type="ECO:0000256" key="1">
    <source>
        <dbReference type="SAM" id="MobiDB-lite"/>
    </source>
</evidence>
<feature type="transmembrane region" description="Helical" evidence="2">
    <location>
        <begin position="7"/>
        <end position="25"/>
    </location>
</feature>
<dbReference type="Gene3D" id="3.40.50.410">
    <property type="entry name" value="von Willebrand factor, type A domain"/>
    <property type="match status" value="1"/>
</dbReference>
<comment type="caution">
    <text evidence="4">The sequence shown here is derived from an EMBL/GenBank/DDBJ whole genome shotgun (WGS) entry which is preliminary data.</text>
</comment>
<protein>
    <submittedName>
        <fullName evidence="4">Mg-chelatase subunit ChlD</fullName>
    </submittedName>
</protein>
<feature type="region of interest" description="Disordered" evidence="1">
    <location>
        <begin position="824"/>
        <end position="858"/>
    </location>
</feature>
<organism evidence="4 5">
    <name type="scientific">Bhargavaea ullalensis</name>
    <dbReference type="NCBI Taxonomy" id="1265685"/>
    <lineage>
        <taxon>Bacteria</taxon>
        <taxon>Bacillati</taxon>
        <taxon>Bacillota</taxon>
        <taxon>Bacilli</taxon>
        <taxon>Bacillales</taxon>
        <taxon>Caryophanaceae</taxon>
        <taxon>Bhargavaea</taxon>
    </lineage>
</organism>
<sequence length="858" mass="92185">MDFRIEQPYWLLLAVPAAIYLAWTYRRSVKGGGRRGVVLLLLRSTAAACLIIAASSPHLLLGSGRQQIFILADRSVSMDGSEDGVESWLSGAAAGKKENQDVRILSFAGSVREGSKGGGLRKESGPGGAGETDLEQAIRHAAAAAGGKPARIVLLTDGRETRGDALAYARSVLPPHITVDAVEFSPPPREDAAVSSFRIPPSGRAGEVLDLEVTVESTAAATGRLLLFKEDRLAEERTVELSEGENRFLFKETQDDEGFIRYEAQIITEGDGIGENNKMNAVTDIAGPPRFLLVGQDNSPSPIGKWIGNEKVRVDSIGAEELPNDLAAYLSYDGIIFDNIPGHLVGEDRMGLIQEAVKTFGTGFMMVGGEESFGLGGYYRTPIEELLPVSMDVTGTHIIPSLGLVIVLDRSGSMMGTKLDMAKEAASRSAALLRPDDTLGFIAFDDEPWEVIETGPVGDPAKALESIQSVITGGGTDLFPAVRLAVERLSEADAQRKHVILLTDGMSAEGGDYEGVLKQAASNNITVSSVAIGSDADRVLLSRLADLGSGRFYDVRDADAVPAILSRETAMLSRTFIVDEPFRPAVRPTEGWEVLSGSLPEMNAYIAVTAKPSADVIMESPLEDPVIAEWMYGLGRTVAYTSGSGGWSGGFAGWEDWPRLWTAAAARLLPSYREEPFEVTRSEDGSYLVTGSGRSSFLDVAVVDAKGNEIEASVDPTGPGSARVRFDPAPGLVFFRISGDGETYAKVGLSVPYGSEYRPGPPDGKLLEALAEETGGRMVEKPAEALRTQERKQWETAPAWRWFALSSMLLFFADITLRRFGSPSATVNKRRRMKESPGAPAAGPSHIQRLLDEKRKSE</sequence>
<gene>
    <name evidence="4" type="ORF">ABID49_001706</name>
</gene>
<reference evidence="4 5" key="1">
    <citation type="submission" date="2024-06" db="EMBL/GenBank/DDBJ databases">
        <title>Genomic Encyclopedia of Type Strains, Phase IV (KMG-IV): sequencing the most valuable type-strain genomes for metagenomic binning, comparative biology and taxonomic classification.</title>
        <authorList>
            <person name="Goeker M."/>
        </authorList>
    </citation>
    <scope>NUCLEOTIDE SEQUENCE [LARGE SCALE GENOMIC DNA]</scope>
    <source>
        <strain evidence="4 5">DSM 26128</strain>
    </source>
</reference>
<feature type="transmembrane region" description="Helical" evidence="2">
    <location>
        <begin position="37"/>
        <end position="61"/>
    </location>
</feature>
<dbReference type="InterPro" id="IPR002035">
    <property type="entry name" value="VWF_A"/>
</dbReference>
<evidence type="ECO:0000259" key="3">
    <source>
        <dbReference type="PROSITE" id="PS50234"/>
    </source>
</evidence>
<feature type="domain" description="VWFA" evidence="3">
    <location>
        <begin position="403"/>
        <end position="575"/>
    </location>
</feature>
<dbReference type="InterPro" id="IPR036465">
    <property type="entry name" value="vWFA_dom_sf"/>
</dbReference>
<dbReference type="InterPro" id="IPR029062">
    <property type="entry name" value="Class_I_gatase-like"/>
</dbReference>
<dbReference type="SUPFAM" id="SSF53300">
    <property type="entry name" value="vWA-like"/>
    <property type="match status" value="2"/>
</dbReference>
<keyword evidence="2" id="KW-0472">Membrane</keyword>
<dbReference type="SMART" id="SM00327">
    <property type="entry name" value="VWA"/>
    <property type="match status" value="1"/>
</dbReference>
<dbReference type="Gene3D" id="3.40.50.880">
    <property type="match status" value="2"/>
</dbReference>
<name>A0ABV2GBX3_9BACL</name>
<dbReference type="Proteomes" id="UP001549099">
    <property type="component" value="Unassembled WGS sequence"/>
</dbReference>
<evidence type="ECO:0000313" key="4">
    <source>
        <dbReference type="EMBL" id="MET3575800.1"/>
    </source>
</evidence>
<dbReference type="PANTHER" id="PTHR37947">
    <property type="entry name" value="BLL2462 PROTEIN"/>
    <property type="match status" value="1"/>
</dbReference>
<dbReference type="EMBL" id="JBEPLW010000012">
    <property type="protein sequence ID" value="MET3575800.1"/>
    <property type="molecule type" value="Genomic_DNA"/>
</dbReference>
<dbReference type="RefSeq" id="WP_354197286.1">
    <property type="nucleotide sequence ID" value="NZ_JBEPLW010000012.1"/>
</dbReference>